<name>A0ABD1S4X8_9LAMI</name>
<dbReference type="EMBL" id="JBFOLJ010000011">
    <property type="protein sequence ID" value="KAL2495493.1"/>
    <property type="molecule type" value="Genomic_DNA"/>
</dbReference>
<evidence type="ECO:0000313" key="3">
    <source>
        <dbReference type="Proteomes" id="UP001604277"/>
    </source>
</evidence>
<keyword evidence="3" id="KW-1185">Reference proteome</keyword>
<feature type="transmembrane region" description="Helical" evidence="1">
    <location>
        <begin position="28"/>
        <end position="52"/>
    </location>
</feature>
<dbReference type="AlphaFoldDB" id="A0ABD1S4X8"/>
<organism evidence="2 3">
    <name type="scientific">Forsythia ovata</name>
    <dbReference type="NCBI Taxonomy" id="205694"/>
    <lineage>
        <taxon>Eukaryota</taxon>
        <taxon>Viridiplantae</taxon>
        <taxon>Streptophyta</taxon>
        <taxon>Embryophyta</taxon>
        <taxon>Tracheophyta</taxon>
        <taxon>Spermatophyta</taxon>
        <taxon>Magnoliopsida</taxon>
        <taxon>eudicotyledons</taxon>
        <taxon>Gunneridae</taxon>
        <taxon>Pentapetalae</taxon>
        <taxon>asterids</taxon>
        <taxon>lamiids</taxon>
        <taxon>Lamiales</taxon>
        <taxon>Oleaceae</taxon>
        <taxon>Forsythieae</taxon>
        <taxon>Forsythia</taxon>
    </lineage>
</organism>
<proteinExistence type="predicted"/>
<reference evidence="3" key="1">
    <citation type="submission" date="2024-07" db="EMBL/GenBank/DDBJ databases">
        <title>Two chromosome-level genome assemblies of Korean endemic species Abeliophyllum distichum and Forsythia ovata (Oleaceae).</title>
        <authorList>
            <person name="Jang H."/>
        </authorList>
    </citation>
    <scope>NUCLEOTIDE SEQUENCE [LARGE SCALE GENOMIC DNA]</scope>
</reference>
<keyword evidence="1" id="KW-0472">Membrane</keyword>
<accession>A0ABD1S4X8</accession>
<keyword evidence="1" id="KW-1133">Transmembrane helix</keyword>
<evidence type="ECO:0000256" key="1">
    <source>
        <dbReference type="SAM" id="Phobius"/>
    </source>
</evidence>
<protein>
    <recommendedName>
        <fullName evidence="4">DUF4408 domain-containing protein</fullName>
    </recommendedName>
</protein>
<feature type="transmembrane region" description="Helical" evidence="1">
    <location>
        <begin position="72"/>
        <end position="92"/>
    </location>
</feature>
<evidence type="ECO:0000313" key="2">
    <source>
        <dbReference type="EMBL" id="KAL2495493.1"/>
    </source>
</evidence>
<dbReference type="Proteomes" id="UP001604277">
    <property type="component" value="Unassembled WGS sequence"/>
</dbReference>
<dbReference type="PANTHER" id="PTHR34947">
    <property type="entry name" value="TRANSMEMBRANE PROTEIN"/>
    <property type="match status" value="1"/>
</dbReference>
<comment type="caution">
    <text evidence="2">The sequence shown here is derived from an EMBL/GenBank/DDBJ whole genome shotgun (WGS) entry which is preliminary data.</text>
</comment>
<dbReference type="PANTHER" id="PTHR34947:SF4">
    <property type="entry name" value="TRANSMEMBRANE PROTEIN"/>
    <property type="match status" value="1"/>
</dbReference>
<gene>
    <name evidence="2" type="ORF">Fot_39250</name>
</gene>
<keyword evidence="1" id="KW-0812">Transmembrane</keyword>
<evidence type="ECO:0008006" key="4">
    <source>
        <dbReference type="Google" id="ProtNLM"/>
    </source>
</evidence>
<sequence>MDQNGDSTIQTTNETQSHYQFIKKILQFLVPLSLLSLSICHIIGVSFFFTYINFRFSTLIFPLFAHALDRKFMFLICNGILAFLAKNSSLFLQIPELPKMKEAAVEENEASMKSSTLENVAVAEEEKQQEIGSFQKETEERNNGAWIAESEAEDDDAVEDSTTLDGDSLVEDVNYASVNTDELNKKFEEFIKKMKEEIRIEAQQQLFVECN</sequence>